<dbReference type="Gene3D" id="3.30.9.10">
    <property type="entry name" value="D-Amino Acid Oxidase, subunit A, domain 2"/>
    <property type="match status" value="1"/>
</dbReference>
<dbReference type="Gene3D" id="3.50.50.60">
    <property type="entry name" value="FAD/NAD(P)-binding domain"/>
    <property type="match status" value="1"/>
</dbReference>
<dbReference type="EMBL" id="BAAAYK010000038">
    <property type="protein sequence ID" value="GAA3358008.1"/>
    <property type="molecule type" value="Genomic_DNA"/>
</dbReference>
<evidence type="ECO:0000256" key="1">
    <source>
        <dbReference type="ARBA" id="ARBA00022630"/>
    </source>
</evidence>
<dbReference type="InterPro" id="IPR002938">
    <property type="entry name" value="FAD-bd"/>
</dbReference>
<dbReference type="InterPro" id="IPR036188">
    <property type="entry name" value="FAD/NAD-bd_sf"/>
</dbReference>
<name>A0ABP6RNL8_9PSEU</name>
<evidence type="ECO:0000259" key="3">
    <source>
        <dbReference type="Pfam" id="PF01494"/>
    </source>
</evidence>
<feature type="domain" description="FAD-binding" evidence="3">
    <location>
        <begin position="7"/>
        <end position="337"/>
    </location>
</feature>
<comment type="caution">
    <text evidence="4">The sequence shown here is derived from an EMBL/GenBank/DDBJ whole genome shotgun (WGS) entry which is preliminary data.</text>
</comment>
<dbReference type="SUPFAM" id="SSF54373">
    <property type="entry name" value="FAD-linked reductases, C-terminal domain"/>
    <property type="match status" value="1"/>
</dbReference>
<keyword evidence="5" id="KW-1185">Reference proteome</keyword>
<keyword evidence="2" id="KW-0274">FAD</keyword>
<dbReference type="Proteomes" id="UP001500483">
    <property type="component" value="Unassembled WGS sequence"/>
</dbReference>
<accession>A0ABP6RNL8</accession>
<dbReference type="SUPFAM" id="SSF51905">
    <property type="entry name" value="FAD/NAD(P)-binding domain"/>
    <property type="match status" value="1"/>
</dbReference>
<gene>
    <name evidence="4" type="ORF">GCM10020366_28360</name>
</gene>
<evidence type="ECO:0000313" key="4">
    <source>
        <dbReference type="EMBL" id="GAA3358008.1"/>
    </source>
</evidence>
<proteinExistence type="predicted"/>
<sequence>MTDVQHTQVAIVGAGPAGLVLANVLQRSGIDAQVFEQHSREHVENSPRAGLVEHRVVDHLRRWGLADGLLARATRHGWCDVVVHGEPFRLDYAALSGGDRHWIYPQQLLVQDLLAALDRAPRFQRPVLDVDLTGRRPRLRGAGFEVESDYVVGCDGARSVVARSFPDGTGGNVQRRYPYDWLTMLAHLTAPVEGIRYAIHPDGFAGMMPRAGALGRLYLQVPADEDIARWSTARMRDELDRRLGTDSGRPGIVRIREADVLRMRSGIAGVLQRGRAFLAGDAAHVLTPSGAKGMNLAIADAADLAGSLVRRYRDDDPTALDGYGERRRVQAEHTLAFSEELLQLLHLPPDAADTAAELDSRRNRVRWLAGNNPEAERFAREYVGSGELGPAPHRPA</sequence>
<dbReference type="PANTHER" id="PTHR43004:SF3">
    <property type="entry name" value="P-HYDROXYBENZOATE HYDROXYLASE"/>
    <property type="match status" value="1"/>
</dbReference>
<dbReference type="PRINTS" id="PR00420">
    <property type="entry name" value="RNGMNOXGNASE"/>
</dbReference>
<dbReference type="InterPro" id="IPR050641">
    <property type="entry name" value="RIFMO-like"/>
</dbReference>
<dbReference type="RefSeq" id="WP_344926954.1">
    <property type="nucleotide sequence ID" value="NZ_BAAAYK010000038.1"/>
</dbReference>
<reference evidence="5" key="1">
    <citation type="journal article" date="2019" name="Int. J. Syst. Evol. Microbiol.">
        <title>The Global Catalogue of Microorganisms (GCM) 10K type strain sequencing project: providing services to taxonomists for standard genome sequencing and annotation.</title>
        <authorList>
            <consortium name="The Broad Institute Genomics Platform"/>
            <consortium name="The Broad Institute Genome Sequencing Center for Infectious Disease"/>
            <person name="Wu L."/>
            <person name="Ma J."/>
        </authorList>
    </citation>
    <scope>NUCLEOTIDE SEQUENCE [LARGE SCALE GENOMIC DNA]</scope>
    <source>
        <strain evidence="5">JCM 9687</strain>
    </source>
</reference>
<evidence type="ECO:0000256" key="2">
    <source>
        <dbReference type="ARBA" id="ARBA00022827"/>
    </source>
</evidence>
<protein>
    <submittedName>
        <fullName evidence="4">4-hydroxybenzoate 3-monooxygenase</fullName>
    </submittedName>
</protein>
<dbReference type="Pfam" id="PF01494">
    <property type="entry name" value="FAD_binding_3"/>
    <property type="match status" value="1"/>
</dbReference>
<dbReference type="PANTHER" id="PTHR43004">
    <property type="entry name" value="TRK SYSTEM POTASSIUM UPTAKE PROTEIN"/>
    <property type="match status" value="1"/>
</dbReference>
<evidence type="ECO:0000313" key="5">
    <source>
        <dbReference type="Proteomes" id="UP001500483"/>
    </source>
</evidence>
<organism evidence="4 5">
    <name type="scientific">Saccharopolyspora gregorii</name>
    <dbReference type="NCBI Taxonomy" id="33914"/>
    <lineage>
        <taxon>Bacteria</taxon>
        <taxon>Bacillati</taxon>
        <taxon>Actinomycetota</taxon>
        <taxon>Actinomycetes</taxon>
        <taxon>Pseudonocardiales</taxon>
        <taxon>Pseudonocardiaceae</taxon>
        <taxon>Saccharopolyspora</taxon>
    </lineage>
</organism>
<keyword evidence="1" id="KW-0285">Flavoprotein</keyword>